<reference evidence="2 3" key="1">
    <citation type="submission" date="2019-03" db="EMBL/GenBank/DDBJ databases">
        <title>Genomic Encyclopedia of Type Strains, Phase IV (KMG-IV): sequencing the most valuable type-strain genomes for metagenomic binning, comparative biology and taxonomic classification.</title>
        <authorList>
            <person name="Goeker M."/>
        </authorList>
    </citation>
    <scope>NUCLEOTIDE SEQUENCE [LARGE SCALE GENOMIC DNA]</scope>
    <source>
        <strain evidence="2 3">DSM 1709</strain>
    </source>
</reference>
<dbReference type="GO" id="GO:0051604">
    <property type="term" value="P:protein maturation"/>
    <property type="evidence" value="ECO:0007669"/>
    <property type="project" value="TreeGrafter"/>
</dbReference>
<dbReference type="PANTHER" id="PTHR35177">
    <property type="entry name" value="HYDROGENASE MATURATION FACTOR HYBG"/>
    <property type="match status" value="1"/>
</dbReference>
<dbReference type="NCBIfam" id="TIGR00074">
    <property type="entry name" value="hypC_hupF"/>
    <property type="match status" value="1"/>
</dbReference>
<protein>
    <submittedName>
        <fullName evidence="2">Hydrogenase expression/formation protein HypC</fullName>
    </submittedName>
</protein>
<dbReference type="SUPFAM" id="SSF159127">
    <property type="entry name" value="HupF/HypC-like"/>
    <property type="match status" value="1"/>
</dbReference>
<dbReference type="Proteomes" id="UP000295106">
    <property type="component" value="Unassembled WGS sequence"/>
</dbReference>
<dbReference type="Gene3D" id="2.30.30.140">
    <property type="match status" value="1"/>
</dbReference>
<dbReference type="AlphaFoldDB" id="A0A4R2M1S4"/>
<dbReference type="GeneID" id="99684038"/>
<comment type="similarity">
    <text evidence="1">Belongs to the HupF/HypC family.</text>
</comment>
<comment type="caution">
    <text evidence="2">The sequence shown here is derived from an EMBL/GenBank/DDBJ whole genome shotgun (WGS) entry which is preliminary data.</text>
</comment>
<evidence type="ECO:0000313" key="3">
    <source>
        <dbReference type="Proteomes" id="UP000295106"/>
    </source>
</evidence>
<evidence type="ECO:0000256" key="1">
    <source>
        <dbReference type="ARBA" id="ARBA00006018"/>
    </source>
</evidence>
<dbReference type="PRINTS" id="PR00445">
    <property type="entry name" value="HUPFHYPC"/>
</dbReference>
<accession>A0A4R2M1S4</accession>
<dbReference type="EMBL" id="SLXD01000018">
    <property type="protein sequence ID" value="TCO98046.1"/>
    <property type="molecule type" value="Genomic_DNA"/>
</dbReference>
<dbReference type="GO" id="GO:1902670">
    <property type="term" value="F:carbon dioxide binding"/>
    <property type="evidence" value="ECO:0007669"/>
    <property type="project" value="TreeGrafter"/>
</dbReference>
<sequence length="114" mass="11364">MCLGVAMQVLSVTPGRAIVAGRGRTQPVETALVGEVAPGDWLLVFLDSARERIDAARAAEVDATLDLLEHALGGGPADSAAGFVLPSAMDAAQLAALTGGASPTPPSADGADTR</sequence>
<dbReference type="InterPro" id="IPR001109">
    <property type="entry name" value="Hydrogenase_HupF/HypC"/>
</dbReference>
<dbReference type="PANTHER" id="PTHR35177:SF1">
    <property type="entry name" value="HYDROGENASE MATURATION FACTOR HYPC"/>
    <property type="match status" value="1"/>
</dbReference>
<name>A0A4R2M1S4_RUBGE</name>
<proteinExistence type="inferred from homology"/>
<dbReference type="OrthoDB" id="9806017at2"/>
<dbReference type="RefSeq" id="WP_132649469.1">
    <property type="nucleotide sequence ID" value="NZ_CP181386.1"/>
</dbReference>
<gene>
    <name evidence="2" type="ORF">EV684_11819</name>
</gene>
<organism evidence="2 3">
    <name type="scientific">Rubrivivax gelatinosus</name>
    <name type="common">Rhodocyclus gelatinosus</name>
    <name type="synonym">Rhodopseudomonas gelatinosa</name>
    <dbReference type="NCBI Taxonomy" id="28068"/>
    <lineage>
        <taxon>Bacteria</taxon>
        <taxon>Pseudomonadati</taxon>
        <taxon>Pseudomonadota</taxon>
        <taxon>Betaproteobacteria</taxon>
        <taxon>Burkholderiales</taxon>
        <taxon>Sphaerotilaceae</taxon>
        <taxon>Rubrivivax</taxon>
    </lineage>
</organism>
<dbReference type="Pfam" id="PF01455">
    <property type="entry name" value="HupF_HypC"/>
    <property type="match status" value="1"/>
</dbReference>
<evidence type="ECO:0000313" key="2">
    <source>
        <dbReference type="EMBL" id="TCO98046.1"/>
    </source>
</evidence>
<dbReference type="GO" id="GO:0005506">
    <property type="term" value="F:iron ion binding"/>
    <property type="evidence" value="ECO:0007669"/>
    <property type="project" value="TreeGrafter"/>
</dbReference>